<dbReference type="AlphaFoldDB" id="A0A4U5QXR5"/>
<keyword evidence="5" id="KW-0326">Glycosidase</keyword>
<dbReference type="PANTHER" id="PTHR10353">
    <property type="entry name" value="GLYCOSYL HYDROLASE"/>
    <property type="match status" value="1"/>
</dbReference>
<dbReference type="GO" id="GO:0008422">
    <property type="term" value="F:beta-glucosidase activity"/>
    <property type="evidence" value="ECO:0007669"/>
    <property type="project" value="TreeGrafter"/>
</dbReference>
<dbReference type="STRING" id="43335.A0A4U5QXR5"/>
<evidence type="ECO:0000256" key="6">
    <source>
        <dbReference type="SAM" id="SignalP"/>
    </source>
</evidence>
<dbReference type="PROSITE" id="PS00653">
    <property type="entry name" value="GLYCOSYL_HYDROL_F1_2"/>
    <property type="match status" value="1"/>
</dbReference>
<evidence type="ECO:0000256" key="5">
    <source>
        <dbReference type="RuleBase" id="RU004468"/>
    </source>
</evidence>
<dbReference type="PANTHER" id="PTHR10353:SF297">
    <property type="entry name" value="VICIANIN HYDROLASE-LIKE"/>
    <property type="match status" value="1"/>
</dbReference>
<dbReference type="Pfam" id="PF00232">
    <property type="entry name" value="Glyco_hydro_1"/>
    <property type="match status" value="1"/>
</dbReference>
<dbReference type="PRINTS" id="PR00131">
    <property type="entry name" value="GLHYDRLASE1"/>
</dbReference>
<organism evidence="7">
    <name type="scientific">Populus alba</name>
    <name type="common">White poplar</name>
    <dbReference type="NCBI Taxonomy" id="43335"/>
    <lineage>
        <taxon>Eukaryota</taxon>
        <taxon>Viridiplantae</taxon>
        <taxon>Streptophyta</taxon>
        <taxon>Embryophyta</taxon>
        <taxon>Tracheophyta</taxon>
        <taxon>Spermatophyta</taxon>
        <taxon>Magnoliopsida</taxon>
        <taxon>eudicotyledons</taxon>
        <taxon>Gunneridae</taxon>
        <taxon>Pentapetalae</taxon>
        <taxon>rosids</taxon>
        <taxon>fabids</taxon>
        <taxon>Malpighiales</taxon>
        <taxon>Salicaceae</taxon>
        <taxon>Saliceae</taxon>
        <taxon>Populus</taxon>
    </lineage>
</organism>
<protein>
    <submittedName>
        <fullName evidence="7">Beta-glucosidase</fullName>
    </submittedName>
</protein>
<name>A0A4U5QXR5_POPAL</name>
<gene>
    <name evidence="7" type="ORF">D5086_0000048720</name>
</gene>
<evidence type="ECO:0000256" key="3">
    <source>
        <dbReference type="PROSITE-ProRule" id="PRU10055"/>
    </source>
</evidence>
<dbReference type="InterPro" id="IPR033132">
    <property type="entry name" value="GH_1_N_CS"/>
</dbReference>
<dbReference type="FunFam" id="3.20.20.80:FF:000022">
    <property type="entry name" value="Beta-glucosidase 11"/>
    <property type="match status" value="1"/>
</dbReference>
<dbReference type="SUPFAM" id="SSF51445">
    <property type="entry name" value="(Trans)glycosidases"/>
    <property type="match status" value="1"/>
</dbReference>
<dbReference type="GO" id="GO:0005975">
    <property type="term" value="P:carbohydrate metabolic process"/>
    <property type="evidence" value="ECO:0007669"/>
    <property type="project" value="InterPro"/>
</dbReference>
<accession>A0A4U5QXR5</accession>
<comment type="caution">
    <text evidence="7">The sequence shown here is derived from an EMBL/GenBank/DDBJ whole genome shotgun (WGS) entry which is preliminary data.</text>
</comment>
<evidence type="ECO:0000313" key="7">
    <source>
        <dbReference type="EMBL" id="TKS13875.1"/>
    </source>
</evidence>
<evidence type="ECO:0000256" key="2">
    <source>
        <dbReference type="ARBA" id="ARBA00022801"/>
    </source>
</evidence>
<dbReference type="Gene3D" id="3.20.20.80">
    <property type="entry name" value="Glycosidases"/>
    <property type="match status" value="1"/>
</dbReference>
<dbReference type="InterPro" id="IPR001360">
    <property type="entry name" value="Glyco_hydro_1"/>
</dbReference>
<keyword evidence="2 5" id="KW-0378">Hydrolase</keyword>
<dbReference type="InterPro" id="IPR018120">
    <property type="entry name" value="Glyco_hydro_1_AS"/>
</dbReference>
<feature type="signal peptide" evidence="6">
    <location>
        <begin position="1"/>
        <end position="24"/>
    </location>
</feature>
<evidence type="ECO:0000256" key="1">
    <source>
        <dbReference type="ARBA" id="ARBA00010838"/>
    </source>
</evidence>
<proteinExistence type="inferred from homology"/>
<sequence>MANIQGAFLLPFVVVAGLLASTHGAKPSRYSMPFNRTSFPKDFTFGAGTAAYQSEGAAYIDGKGPSIWDTFTKQHPEKIWDHSTGNVAIDFYHRYKEDIQLMKKIGLDSFRFSISWSRVLPKGKISGGVNPLGVRFYNNLINELLANGITPFVTLFHWDLPQALDDEYSGFLSSKAVDDYLAYADFCFKTFGDRVKHWCTFNEPYSFSNNGYNGGTFAPGRCSNYVGNCTLGNSGTEPYMVAHNLILGHAAAVKLYREKYQAIQKGKIGITIVSHWFLPKFNTTADRIAVSRALDFMFGWFARPITFGDYPDSMRSLVGNRLPKFTKEQSAMLKGSLDFLGLNYYTANYAESIPLTATGANLSYTDDRRVSQTTEKNGVPIGTPTDLNWLYVYPRGIQDVLLYIKDNYKNPPVFITENGIAENASRPLAFALKDSWRIRYHSAHLSYLLKAIQKGANVKAYYIWSFLDDFEWDAGYTVRFGVTYVDFKNNLKRYLKSSARWFQLLLKK</sequence>
<reference evidence="7" key="1">
    <citation type="submission" date="2018-10" db="EMBL/GenBank/DDBJ databases">
        <title>Population genomic analysis revealed the cold adaptation of white poplar.</title>
        <authorList>
            <person name="Liu Y.-J."/>
        </authorList>
    </citation>
    <scope>NUCLEOTIDE SEQUENCE [LARGE SCALE GENOMIC DNA]</scope>
    <source>
        <strain evidence="7">PAL-ZL1</strain>
    </source>
</reference>
<dbReference type="EMBL" id="RCHU01000122">
    <property type="protein sequence ID" value="TKS13875.1"/>
    <property type="molecule type" value="Genomic_DNA"/>
</dbReference>
<keyword evidence="6" id="KW-0732">Signal</keyword>
<comment type="similarity">
    <text evidence="1 4">Belongs to the glycosyl hydrolase 1 family.</text>
</comment>
<evidence type="ECO:0000256" key="4">
    <source>
        <dbReference type="RuleBase" id="RU003690"/>
    </source>
</evidence>
<feature type="chain" id="PRO_5020202379" evidence="6">
    <location>
        <begin position="25"/>
        <end position="508"/>
    </location>
</feature>
<dbReference type="InterPro" id="IPR017853">
    <property type="entry name" value="GH"/>
</dbReference>
<feature type="active site" description="Nucleophile" evidence="3">
    <location>
        <position position="417"/>
    </location>
</feature>
<dbReference type="PROSITE" id="PS00572">
    <property type="entry name" value="GLYCOSYL_HYDROL_F1_1"/>
    <property type="match status" value="1"/>
</dbReference>